<evidence type="ECO:0000313" key="4">
    <source>
        <dbReference type="EMBL" id="QIE60744.1"/>
    </source>
</evidence>
<dbReference type="PROSITE" id="PS51257">
    <property type="entry name" value="PROKAR_LIPOPROTEIN"/>
    <property type="match status" value="1"/>
</dbReference>
<dbReference type="InterPro" id="IPR026444">
    <property type="entry name" value="Secre_tail"/>
</dbReference>
<feature type="signal peptide" evidence="2">
    <location>
        <begin position="1"/>
        <end position="20"/>
    </location>
</feature>
<dbReference type="EMBL" id="CP049057">
    <property type="protein sequence ID" value="QIE60744.1"/>
    <property type="molecule type" value="Genomic_DNA"/>
</dbReference>
<keyword evidence="1 2" id="KW-0732">Signal</keyword>
<evidence type="ECO:0000259" key="3">
    <source>
        <dbReference type="Pfam" id="PF07705"/>
    </source>
</evidence>
<accession>A0A6G6GQJ9</accession>
<dbReference type="NCBIfam" id="TIGR04183">
    <property type="entry name" value="Por_Secre_tail"/>
    <property type="match status" value="1"/>
</dbReference>
<evidence type="ECO:0000256" key="1">
    <source>
        <dbReference type="ARBA" id="ARBA00022729"/>
    </source>
</evidence>
<proteinExistence type="predicted"/>
<dbReference type="Proteomes" id="UP000505306">
    <property type="component" value="Chromosome"/>
</dbReference>
<gene>
    <name evidence="4" type="ORF">G5B37_14625</name>
</gene>
<feature type="chain" id="PRO_5026077067" evidence="2">
    <location>
        <begin position="21"/>
        <end position="721"/>
    </location>
</feature>
<dbReference type="InterPro" id="IPR013783">
    <property type="entry name" value="Ig-like_fold"/>
</dbReference>
<dbReference type="AlphaFoldDB" id="A0A6G6GQJ9"/>
<evidence type="ECO:0000313" key="5">
    <source>
        <dbReference type="Proteomes" id="UP000505306"/>
    </source>
</evidence>
<dbReference type="KEGG" id="mgel:G5B37_14625"/>
<dbReference type="InterPro" id="IPR011635">
    <property type="entry name" value="CARDB"/>
</dbReference>
<dbReference type="Gene3D" id="2.60.40.10">
    <property type="entry name" value="Immunoglobulins"/>
    <property type="match status" value="1"/>
</dbReference>
<reference evidence="4 5" key="1">
    <citation type="submission" date="2020-02" db="EMBL/GenBank/DDBJ databases">
        <title>Complete genome sequence of Flavobacteriaceae bacterium.</title>
        <authorList>
            <person name="Kim S.-J."/>
            <person name="Kim Y.-S."/>
            <person name="Kim K.-H."/>
        </authorList>
    </citation>
    <scope>NUCLEOTIDE SEQUENCE [LARGE SCALE GENOMIC DNA]</scope>
    <source>
        <strain evidence="4 5">RR4-40</strain>
    </source>
</reference>
<dbReference type="Pfam" id="PF07705">
    <property type="entry name" value="CARDB"/>
    <property type="match status" value="1"/>
</dbReference>
<sequence length="721" mass="78776">MKKIYLFTILTVISCAYGIAQESATASVVSQGTFLGKSIPLRDMPTINEMEDFDNDDATEIKHYIKRGNEPVNANALPQNGDPVRQSVEGTRERLNVLQNFDGASVAEGQAIPPDPSGAVGPNHYVHAVNLVVKIFDKTGGLLAGPTFLGTFLGNGNNNGDPIVMYDHLADRFFVSQFQTSNDALIIGVSDSPDPTGSYNIYSFPLNAFPDYPHYAVWHDGYYMTANKFVGNTTYVLDRATMLAGGANPTIIGFDLPGVINNPAAVFSPEPANLIGNDFDPNSPAYIVYLQDDQWGGVTNDHLKIWEIDVNFAVPALSTISAPLVIPTAPFDSFLRQFGTGDIRQPGTNNRIDAISGVISYAANYRAFPTYNSWLITFNTDVGSITPGVRWIELRNTDITPWTIFQEGTYAPADGEGRFMGSAAMDQDGNIGLAYNIGSENTRVGIRYTGRLDGDPLGEMTYPESVMVDGNGIQTNTNRFGDYTHLSMDPDGVTFWNTGEYLSGNNFWRTRISAFRISPFLTNDVGFFNFVSPQDGDLGTAETVEARIYNFGTQPQSNFPVELYLDGTLVATETFTGTIQPQESVNYVFDQSLDLSSPGTTYLIEARTALGSDVNNPNDGFTAEIDNTLLAVGDAAFNSGDFSIIRSGQKEYDITFSTNDEYGDVSYEIYNTIGQKVYAGMMEQNGNVYVKHVTMSASPVGVYFVKLSNGEFQASKRVIVR</sequence>
<evidence type="ECO:0000256" key="2">
    <source>
        <dbReference type="SAM" id="SignalP"/>
    </source>
</evidence>
<dbReference type="RefSeq" id="WP_164680755.1">
    <property type="nucleotide sequence ID" value="NZ_CP049057.1"/>
</dbReference>
<organism evidence="4 5">
    <name type="scientific">Rasiella rasia</name>
    <dbReference type="NCBI Taxonomy" id="2744027"/>
    <lineage>
        <taxon>Bacteria</taxon>
        <taxon>Pseudomonadati</taxon>
        <taxon>Bacteroidota</taxon>
        <taxon>Flavobacteriia</taxon>
        <taxon>Flavobacteriales</taxon>
        <taxon>Flavobacteriaceae</taxon>
        <taxon>Rasiella</taxon>
    </lineage>
</organism>
<feature type="domain" description="CARDB" evidence="3">
    <location>
        <begin position="531"/>
        <end position="616"/>
    </location>
</feature>
<keyword evidence="5" id="KW-1185">Reference proteome</keyword>
<name>A0A6G6GQJ9_9FLAO</name>
<protein>
    <submittedName>
        <fullName evidence="4">T9SS type A sorting domain-containing protein</fullName>
    </submittedName>
</protein>